<evidence type="ECO:0000313" key="1">
    <source>
        <dbReference type="EMBL" id="MDF0600261.1"/>
    </source>
</evidence>
<reference evidence="1" key="1">
    <citation type="submission" date="2023-03" db="EMBL/GenBank/DDBJ databases">
        <title>Multiphase analysis and comparison of six strains from genera Psychromarinibacter, Lutimaribacter, and Maritimibacter, including a novel species: Psychromarinibacter sediminicola sp. nov.</title>
        <authorList>
            <person name="Wang Y.-H."/>
            <person name="Ye M.-Q."/>
            <person name="Du Z.-J."/>
        </authorList>
    </citation>
    <scope>NUCLEOTIDE SEQUENCE</scope>
    <source>
        <strain evidence="1">C21-152</strain>
    </source>
</reference>
<protein>
    <submittedName>
        <fullName evidence="1">Uncharacterized protein</fullName>
    </submittedName>
</protein>
<dbReference type="Proteomes" id="UP001220964">
    <property type="component" value="Unassembled WGS sequence"/>
</dbReference>
<gene>
    <name evidence="1" type="ORF">P1J78_05925</name>
</gene>
<name>A0AAE3NPX0_9RHOB</name>
<keyword evidence="2" id="KW-1185">Reference proteome</keyword>
<dbReference type="SUPFAM" id="SSF52540">
    <property type="entry name" value="P-loop containing nucleoside triphosphate hydrolases"/>
    <property type="match status" value="1"/>
</dbReference>
<accession>A0AAE3NPX0</accession>
<sequence>MKNVTMPKARIMKKFSQLFLKCHDASVFQEKNNFEILSKVYFDDNHSKQVLEQDQYFIIGEKGTGKTMIAQYLSNIRTDKNCTTIDFSTIDFETFRKLSEDGYLERFPINLHRIRRRRSSFRIPGA</sequence>
<comment type="caution">
    <text evidence="1">The sequence shown here is derived from an EMBL/GenBank/DDBJ whole genome shotgun (WGS) entry which is preliminary data.</text>
</comment>
<proteinExistence type="predicted"/>
<dbReference type="EMBL" id="JARGYC010000011">
    <property type="protein sequence ID" value="MDF0600261.1"/>
    <property type="molecule type" value="Genomic_DNA"/>
</dbReference>
<organism evidence="1 2">
    <name type="scientific">Psychromarinibacter sediminicola</name>
    <dbReference type="NCBI Taxonomy" id="3033385"/>
    <lineage>
        <taxon>Bacteria</taxon>
        <taxon>Pseudomonadati</taxon>
        <taxon>Pseudomonadota</taxon>
        <taxon>Alphaproteobacteria</taxon>
        <taxon>Rhodobacterales</taxon>
        <taxon>Paracoccaceae</taxon>
        <taxon>Psychromarinibacter</taxon>
    </lineage>
</organism>
<dbReference type="RefSeq" id="WP_275566405.1">
    <property type="nucleotide sequence ID" value="NZ_JARGYC010000011.1"/>
</dbReference>
<dbReference type="InterPro" id="IPR027417">
    <property type="entry name" value="P-loop_NTPase"/>
</dbReference>
<evidence type="ECO:0000313" key="2">
    <source>
        <dbReference type="Proteomes" id="UP001220964"/>
    </source>
</evidence>
<dbReference type="AlphaFoldDB" id="A0AAE3NPX0"/>